<name>A0A849P740_9BURK</name>
<reference evidence="2 3" key="1">
    <citation type="submission" date="2020-05" db="EMBL/GenBank/DDBJ databases">
        <authorList>
            <person name="Niu N."/>
        </authorList>
    </citation>
    <scope>NUCLEOTIDE SEQUENCE [LARGE SCALE GENOMIC DNA]</scope>
    <source>
        <strain evidence="2 3">3340-03</strain>
    </source>
</reference>
<keyword evidence="1" id="KW-0812">Transmembrane</keyword>
<protein>
    <submittedName>
        <fullName evidence="2">Pilus assembly protein</fullName>
    </submittedName>
</protein>
<evidence type="ECO:0000313" key="2">
    <source>
        <dbReference type="EMBL" id="NOL51358.1"/>
    </source>
</evidence>
<gene>
    <name evidence="2" type="ORF">HKX39_04100</name>
</gene>
<dbReference type="Proteomes" id="UP000537862">
    <property type="component" value="Unassembled WGS sequence"/>
</dbReference>
<accession>A0A849P740</accession>
<sequence>MDRRIQLQDVIRQAYADNLPYRQAQAIAESLVLFLILLSLFIAIPWLGRLLDIRQQQDNASRYAAFQWTRQLNGIDEPAIKDKFFFDKAHRWQDRQGQKILQKENVLLQINREQQLSNLAQAAQQASHAQTLREQWNLQDKGIVSAVVKVLPMYSAKGKAMTELNAEMGFLERLVIPMQRQTAILSDAGHSESDLATHQRTGQSALAWRDSAEDAYALGRHIQRYAAPVEGFHRAEPVFDWLMPWTGRLPKHHLSGGQ</sequence>
<evidence type="ECO:0000256" key="1">
    <source>
        <dbReference type="SAM" id="Phobius"/>
    </source>
</evidence>
<keyword evidence="3" id="KW-1185">Reference proteome</keyword>
<evidence type="ECO:0000313" key="3">
    <source>
        <dbReference type="Proteomes" id="UP000537862"/>
    </source>
</evidence>
<dbReference type="EMBL" id="JABGBN010000002">
    <property type="protein sequence ID" value="NOL51358.1"/>
    <property type="molecule type" value="Genomic_DNA"/>
</dbReference>
<proteinExistence type="predicted"/>
<dbReference type="RefSeq" id="WP_171680042.1">
    <property type="nucleotide sequence ID" value="NZ_JABGBN010000002.1"/>
</dbReference>
<keyword evidence="1" id="KW-1133">Transmembrane helix</keyword>
<feature type="transmembrane region" description="Helical" evidence="1">
    <location>
        <begin position="26"/>
        <end position="47"/>
    </location>
</feature>
<keyword evidence="1" id="KW-0472">Membrane</keyword>
<comment type="caution">
    <text evidence="2">The sequence shown here is derived from an EMBL/GenBank/DDBJ whole genome shotgun (WGS) entry which is preliminary data.</text>
</comment>
<dbReference type="AlphaFoldDB" id="A0A849P740"/>
<organism evidence="2 3">
    <name type="scientific">Pelistega suis</name>
    <dbReference type="NCBI Taxonomy" id="1631957"/>
    <lineage>
        <taxon>Bacteria</taxon>
        <taxon>Pseudomonadati</taxon>
        <taxon>Pseudomonadota</taxon>
        <taxon>Betaproteobacteria</taxon>
        <taxon>Burkholderiales</taxon>
        <taxon>Alcaligenaceae</taxon>
        <taxon>Pelistega</taxon>
    </lineage>
</organism>